<evidence type="ECO:0000313" key="3">
    <source>
        <dbReference type="Proteomes" id="UP000613193"/>
    </source>
</evidence>
<dbReference type="RefSeq" id="WP_200064518.1">
    <property type="nucleotide sequence ID" value="NZ_JAEHFW010000001.1"/>
</dbReference>
<organism evidence="2 3">
    <name type="scientific">Mucilaginibacter segetis</name>
    <dbReference type="NCBI Taxonomy" id="2793071"/>
    <lineage>
        <taxon>Bacteria</taxon>
        <taxon>Pseudomonadati</taxon>
        <taxon>Bacteroidota</taxon>
        <taxon>Sphingobacteriia</taxon>
        <taxon>Sphingobacteriales</taxon>
        <taxon>Sphingobacteriaceae</taxon>
        <taxon>Mucilaginibacter</taxon>
    </lineage>
</organism>
<comment type="caution">
    <text evidence="2">The sequence shown here is derived from an EMBL/GenBank/DDBJ whole genome shotgun (WGS) entry which is preliminary data.</text>
</comment>
<sequence length="136" mass="16278">MEDEVVIACRKNYRLFLFVQMELARQHFSWLKLSLNGRMISGSGVLEVGDRRYQVDLNYSPFFPIRFDRILIKGISYHPKIHVYGDLSLCLYHPVQDMPLFRTIPLVEMIPWISEWCVHYQEWQKYGVWLGKEISH</sequence>
<dbReference type="AlphaFoldDB" id="A0A934UM62"/>
<gene>
    <name evidence="2" type="ORF">I5M19_04535</name>
</gene>
<feature type="domain" description="Type II CBASS E2 protein" evidence="1">
    <location>
        <begin position="20"/>
        <end position="134"/>
    </location>
</feature>
<dbReference type="InterPro" id="IPR058588">
    <property type="entry name" value="E2-CBASS"/>
</dbReference>
<keyword evidence="3" id="KW-1185">Reference proteome</keyword>
<dbReference type="EMBL" id="JAEHFW010000001">
    <property type="protein sequence ID" value="MBK0378561.1"/>
    <property type="molecule type" value="Genomic_DNA"/>
</dbReference>
<dbReference type="Proteomes" id="UP000613193">
    <property type="component" value="Unassembled WGS sequence"/>
</dbReference>
<reference evidence="2" key="1">
    <citation type="submission" date="2020-12" db="EMBL/GenBank/DDBJ databases">
        <title>Bacterial novel species Mucilaginibacter sp. SD-g isolated from soil.</title>
        <authorList>
            <person name="Jung H.-Y."/>
        </authorList>
    </citation>
    <scope>NUCLEOTIDE SEQUENCE</scope>
    <source>
        <strain evidence="2">SD-g</strain>
    </source>
</reference>
<name>A0A934UM62_9SPHI</name>
<proteinExistence type="predicted"/>
<dbReference type="Pfam" id="PF26395">
    <property type="entry name" value="E2-CBASS"/>
    <property type="match status" value="1"/>
</dbReference>
<evidence type="ECO:0000259" key="1">
    <source>
        <dbReference type="Pfam" id="PF26395"/>
    </source>
</evidence>
<evidence type="ECO:0000313" key="2">
    <source>
        <dbReference type="EMBL" id="MBK0378561.1"/>
    </source>
</evidence>
<accession>A0A934UM62</accession>
<protein>
    <recommendedName>
        <fullName evidence="1">Type II CBASS E2 protein domain-containing protein</fullName>
    </recommendedName>
</protein>